<dbReference type="GO" id="GO:0003677">
    <property type="term" value="F:DNA binding"/>
    <property type="evidence" value="ECO:0007669"/>
    <property type="project" value="UniProtKB-KW"/>
</dbReference>
<dbReference type="InterPro" id="IPR011711">
    <property type="entry name" value="GntR_C"/>
</dbReference>
<accession>A0A4Q2R5D6</accession>
<dbReference type="AlphaFoldDB" id="A0A4Q2R5D6"/>
<feature type="domain" description="HTH gntR-type" evidence="4">
    <location>
        <begin position="5"/>
        <end position="72"/>
    </location>
</feature>
<dbReference type="PROSITE" id="PS50949">
    <property type="entry name" value="HTH_GNTR"/>
    <property type="match status" value="1"/>
</dbReference>
<proteinExistence type="predicted"/>
<keyword evidence="1" id="KW-0805">Transcription regulation</keyword>
<dbReference type="PANTHER" id="PTHR43537">
    <property type="entry name" value="TRANSCRIPTIONAL REGULATOR, GNTR FAMILY"/>
    <property type="match status" value="1"/>
</dbReference>
<dbReference type="SUPFAM" id="SSF46785">
    <property type="entry name" value="Winged helix' DNA-binding domain"/>
    <property type="match status" value="1"/>
</dbReference>
<name>A0A4Q2R5D6_9HYPH</name>
<evidence type="ECO:0000256" key="3">
    <source>
        <dbReference type="ARBA" id="ARBA00023163"/>
    </source>
</evidence>
<dbReference type="InterPro" id="IPR000524">
    <property type="entry name" value="Tscrpt_reg_HTH_GntR"/>
</dbReference>
<keyword evidence="2" id="KW-0238">DNA-binding</keyword>
<dbReference type="Gene3D" id="1.20.120.530">
    <property type="entry name" value="GntR ligand-binding domain-like"/>
    <property type="match status" value="1"/>
</dbReference>
<dbReference type="Pfam" id="PF00392">
    <property type="entry name" value="GntR"/>
    <property type="match status" value="1"/>
</dbReference>
<dbReference type="EMBL" id="QYBC01000029">
    <property type="protein sequence ID" value="RYB01776.1"/>
    <property type="molecule type" value="Genomic_DNA"/>
</dbReference>
<keyword evidence="3" id="KW-0804">Transcription</keyword>
<protein>
    <submittedName>
        <fullName evidence="5">GntR family transcriptional regulator</fullName>
    </submittedName>
</protein>
<dbReference type="SMART" id="SM00895">
    <property type="entry name" value="FCD"/>
    <property type="match status" value="1"/>
</dbReference>
<reference evidence="5 6" key="2">
    <citation type="submission" date="2019-02" db="EMBL/GenBank/DDBJ databases">
        <title>'Lichenibacterium ramalinii' gen. nov. sp. nov., 'Lichenibacterium minor' gen. nov. sp. nov.</title>
        <authorList>
            <person name="Pankratov T."/>
        </authorList>
    </citation>
    <scope>NUCLEOTIDE SEQUENCE [LARGE SCALE GENOMIC DNA]</scope>
    <source>
        <strain evidence="5 6">RmlP001</strain>
    </source>
</reference>
<sequence>MSKPSPRSDRAYRALRQAIIEQALLPGAKLPEDEIGEHFAMSRTLARSTLARLAAEGLVDAPVRRTATVARPGLEEARDVFEVRRALEREAVALVVRRWRPDFGAVLEGHVREEEAARARRDDRVSIRLAGEFHTLLAGLSGNKVLERALGELVTRCSLILALYGRPHSSECAVSEHSEIIAALRRQDIETAVRLMDTHVGSVEQRALLNQLQGTEVALGTILSRYGEDDGALNVVAMTPSGRKARGGAA</sequence>
<evidence type="ECO:0000256" key="2">
    <source>
        <dbReference type="ARBA" id="ARBA00023125"/>
    </source>
</evidence>
<evidence type="ECO:0000259" key="4">
    <source>
        <dbReference type="PROSITE" id="PS50949"/>
    </source>
</evidence>
<dbReference type="PANTHER" id="PTHR43537:SF53">
    <property type="entry name" value="HTH-TYPE TRANSCRIPTIONAL REPRESSOR NANR"/>
    <property type="match status" value="1"/>
</dbReference>
<dbReference type="GO" id="GO:0003700">
    <property type="term" value="F:DNA-binding transcription factor activity"/>
    <property type="evidence" value="ECO:0007669"/>
    <property type="project" value="InterPro"/>
</dbReference>
<organism evidence="5 6">
    <name type="scientific">Lichenibacterium ramalinae</name>
    <dbReference type="NCBI Taxonomy" id="2316527"/>
    <lineage>
        <taxon>Bacteria</taxon>
        <taxon>Pseudomonadati</taxon>
        <taxon>Pseudomonadota</taxon>
        <taxon>Alphaproteobacteria</taxon>
        <taxon>Hyphomicrobiales</taxon>
        <taxon>Lichenihabitantaceae</taxon>
        <taxon>Lichenibacterium</taxon>
    </lineage>
</organism>
<dbReference type="Proteomes" id="UP000289411">
    <property type="component" value="Unassembled WGS sequence"/>
</dbReference>
<dbReference type="SMART" id="SM00345">
    <property type="entry name" value="HTH_GNTR"/>
    <property type="match status" value="1"/>
</dbReference>
<gene>
    <name evidence="5" type="ORF">D3272_24405</name>
</gene>
<keyword evidence="6" id="KW-1185">Reference proteome</keyword>
<dbReference type="InterPro" id="IPR036388">
    <property type="entry name" value="WH-like_DNA-bd_sf"/>
</dbReference>
<dbReference type="OrthoDB" id="7618373at2"/>
<dbReference type="InterPro" id="IPR036390">
    <property type="entry name" value="WH_DNA-bd_sf"/>
</dbReference>
<evidence type="ECO:0000313" key="6">
    <source>
        <dbReference type="Proteomes" id="UP000289411"/>
    </source>
</evidence>
<reference evidence="5 6" key="1">
    <citation type="submission" date="2018-09" db="EMBL/GenBank/DDBJ databases">
        <authorList>
            <person name="Grouzdev D.S."/>
            <person name="Krutkina M.S."/>
        </authorList>
    </citation>
    <scope>NUCLEOTIDE SEQUENCE [LARGE SCALE GENOMIC DNA]</scope>
    <source>
        <strain evidence="5 6">RmlP001</strain>
    </source>
</reference>
<dbReference type="Pfam" id="PF07729">
    <property type="entry name" value="FCD"/>
    <property type="match status" value="1"/>
</dbReference>
<dbReference type="Gene3D" id="1.10.10.10">
    <property type="entry name" value="Winged helix-like DNA-binding domain superfamily/Winged helix DNA-binding domain"/>
    <property type="match status" value="1"/>
</dbReference>
<evidence type="ECO:0000313" key="5">
    <source>
        <dbReference type="EMBL" id="RYB01776.1"/>
    </source>
</evidence>
<comment type="caution">
    <text evidence="5">The sequence shown here is derived from an EMBL/GenBank/DDBJ whole genome shotgun (WGS) entry which is preliminary data.</text>
</comment>
<evidence type="ECO:0000256" key="1">
    <source>
        <dbReference type="ARBA" id="ARBA00023015"/>
    </source>
</evidence>
<dbReference type="SUPFAM" id="SSF48008">
    <property type="entry name" value="GntR ligand-binding domain-like"/>
    <property type="match status" value="1"/>
</dbReference>
<dbReference type="InterPro" id="IPR008920">
    <property type="entry name" value="TF_FadR/GntR_C"/>
</dbReference>